<feature type="signal peptide" evidence="1">
    <location>
        <begin position="1"/>
        <end position="28"/>
    </location>
</feature>
<dbReference type="EMBL" id="KB469307">
    <property type="protein sequence ID" value="EPQ52432.1"/>
    <property type="molecule type" value="Genomic_DNA"/>
</dbReference>
<keyword evidence="1" id="KW-0732">Signal</keyword>
<gene>
    <name evidence="2" type="ORF">GLOTRDRAFT_100940</name>
</gene>
<dbReference type="KEGG" id="gtr:GLOTRDRAFT_100940"/>
<name>S7PYM3_GLOTA</name>
<dbReference type="Proteomes" id="UP000030669">
    <property type="component" value="Unassembled WGS sequence"/>
</dbReference>
<evidence type="ECO:0008006" key="4">
    <source>
        <dbReference type="Google" id="ProtNLM"/>
    </source>
</evidence>
<keyword evidence="3" id="KW-1185">Reference proteome</keyword>
<reference evidence="2 3" key="1">
    <citation type="journal article" date="2012" name="Science">
        <title>The Paleozoic origin of enzymatic lignin decomposition reconstructed from 31 fungal genomes.</title>
        <authorList>
            <person name="Floudas D."/>
            <person name="Binder M."/>
            <person name="Riley R."/>
            <person name="Barry K."/>
            <person name="Blanchette R.A."/>
            <person name="Henrissat B."/>
            <person name="Martinez A.T."/>
            <person name="Otillar R."/>
            <person name="Spatafora J.W."/>
            <person name="Yadav J.S."/>
            <person name="Aerts A."/>
            <person name="Benoit I."/>
            <person name="Boyd A."/>
            <person name="Carlson A."/>
            <person name="Copeland A."/>
            <person name="Coutinho P.M."/>
            <person name="de Vries R.P."/>
            <person name="Ferreira P."/>
            <person name="Findley K."/>
            <person name="Foster B."/>
            <person name="Gaskell J."/>
            <person name="Glotzer D."/>
            <person name="Gorecki P."/>
            <person name="Heitman J."/>
            <person name="Hesse C."/>
            <person name="Hori C."/>
            <person name="Igarashi K."/>
            <person name="Jurgens J.A."/>
            <person name="Kallen N."/>
            <person name="Kersten P."/>
            <person name="Kohler A."/>
            <person name="Kuees U."/>
            <person name="Kumar T.K.A."/>
            <person name="Kuo A."/>
            <person name="LaButti K."/>
            <person name="Larrondo L.F."/>
            <person name="Lindquist E."/>
            <person name="Ling A."/>
            <person name="Lombard V."/>
            <person name="Lucas S."/>
            <person name="Lundell T."/>
            <person name="Martin R."/>
            <person name="McLaughlin D.J."/>
            <person name="Morgenstern I."/>
            <person name="Morin E."/>
            <person name="Murat C."/>
            <person name="Nagy L.G."/>
            <person name="Nolan M."/>
            <person name="Ohm R.A."/>
            <person name="Patyshakuliyeva A."/>
            <person name="Rokas A."/>
            <person name="Ruiz-Duenas F.J."/>
            <person name="Sabat G."/>
            <person name="Salamov A."/>
            <person name="Samejima M."/>
            <person name="Schmutz J."/>
            <person name="Slot J.C."/>
            <person name="St John F."/>
            <person name="Stenlid J."/>
            <person name="Sun H."/>
            <person name="Sun S."/>
            <person name="Syed K."/>
            <person name="Tsang A."/>
            <person name="Wiebenga A."/>
            <person name="Young D."/>
            <person name="Pisabarro A."/>
            <person name="Eastwood D.C."/>
            <person name="Martin F."/>
            <person name="Cullen D."/>
            <person name="Grigoriev I.V."/>
            <person name="Hibbett D.S."/>
        </authorList>
    </citation>
    <scope>NUCLEOTIDE SEQUENCE [LARGE SCALE GENOMIC DNA]</scope>
    <source>
        <strain evidence="2 3">ATCC 11539</strain>
    </source>
</reference>
<feature type="chain" id="PRO_5004555658" description="Secreted protein" evidence="1">
    <location>
        <begin position="29"/>
        <end position="105"/>
    </location>
</feature>
<dbReference type="GeneID" id="19298408"/>
<evidence type="ECO:0000313" key="2">
    <source>
        <dbReference type="EMBL" id="EPQ52432.1"/>
    </source>
</evidence>
<organism evidence="2 3">
    <name type="scientific">Gloeophyllum trabeum (strain ATCC 11539 / FP-39264 / Madison 617)</name>
    <name type="common">Brown rot fungus</name>
    <dbReference type="NCBI Taxonomy" id="670483"/>
    <lineage>
        <taxon>Eukaryota</taxon>
        <taxon>Fungi</taxon>
        <taxon>Dikarya</taxon>
        <taxon>Basidiomycota</taxon>
        <taxon>Agaricomycotina</taxon>
        <taxon>Agaricomycetes</taxon>
        <taxon>Gloeophyllales</taxon>
        <taxon>Gloeophyllaceae</taxon>
        <taxon>Gloeophyllum</taxon>
    </lineage>
</organism>
<dbReference type="AlphaFoldDB" id="S7PYM3"/>
<proteinExistence type="predicted"/>
<dbReference type="HOGENOM" id="CLU_2236874_0_0_1"/>
<dbReference type="RefSeq" id="XP_007868750.1">
    <property type="nucleotide sequence ID" value="XM_007870559.1"/>
</dbReference>
<protein>
    <recommendedName>
        <fullName evidence="4">Secreted protein</fullName>
    </recommendedName>
</protein>
<sequence length="105" mass="11441">MGVRSRLRSLCISVSSTVLGSVVGQVQGTSPILEELQISVTGAFGAANLTPFTSPVLRRLRLSGLDSLNDFRMLFTPMLTEVVYPTLRTLSLVWISDLSRSTLEL</sequence>
<evidence type="ECO:0000256" key="1">
    <source>
        <dbReference type="SAM" id="SignalP"/>
    </source>
</evidence>
<accession>S7PYM3</accession>
<evidence type="ECO:0000313" key="3">
    <source>
        <dbReference type="Proteomes" id="UP000030669"/>
    </source>
</evidence>